<reference evidence="7" key="1">
    <citation type="submission" date="2020-07" db="EMBL/GenBank/DDBJ databases">
        <title>A long reads based de novo assembly of the rainbow trout Arlee double haploid line genome.</title>
        <authorList>
            <person name="Gao G."/>
            <person name="Palti Y."/>
        </authorList>
    </citation>
    <scope>NUCLEOTIDE SEQUENCE [LARGE SCALE GENOMIC DNA]</scope>
</reference>
<comment type="subcellular location">
    <subcellularLocation>
        <location evidence="1">Membrane</location>
        <topology evidence="1">Multi-pass membrane protein</topology>
    </subcellularLocation>
</comment>
<feature type="transmembrane region" description="Helical" evidence="6">
    <location>
        <begin position="60"/>
        <end position="79"/>
    </location>
</feature>
<evidence type="ECO:0000256" key="5">
    <source>
        <dbReference type="ARBA" id="ARBA00023136"/>
    </source>
</evidence>
<comment type="similarity">
    <text evidence="2">Belongs to the RNase K family.</text>
</comment>
<evidence type="ECO:0000313" key="8">
    <source>
        <dbReference type="Proteomes" id="UP000694395"/>
    </source>
</evidence>
<dbReference type="GO" id="GO:0004521">
    <property type="term" value="F:RNA endonuclease activity"/>
    <property type="evidence" value="ECO:0007669"/>
    <property type="project" value="InterPro"/>
</dbReference>
<evidence type="ECO:0000256" key="1">
    <source>
        <dbReference type="ARBA" id="ARBA00004141"/>
    </source>
</evidence>
<dbReference type="InterPro" id="IPR026770">
    <property type="entry name" value="RNase_K"/>
</dbReference>
<protein>
    <submittedName>
        <fullName evidence="7">Uncharacterized protein</fullName>
    </submittedName>
</protein>
<keyword evidence="3 6" id="KW-0812">Transmembrane</keyword>
<accession>A0A8C7TYS8</accession>
<dbReference type="Proteomes" id="UP000694395">
    <property type="component" value="Chromosome 21"/>
</dbReference>
<keyword evidence="8" id="KW-1185">Reference proteome</keyword>
<dbReference type="GO" id="GO:0016020">
    <property type="term" value="C:membrane"/>
    <property type="evidence" value="ECO:0007669"/>
    <property type="project" value="UniProtKB-SubCell"/>
</dbReference>
<proteinExistence type="inferred from homology"/>
<dbReference type="GeneTree" id="ENSGT00390000009664"/>
<evidence type="ECO:0000256" key="2">
    <source>
        <dbReference type="ARBA" id="ARBA00008458"/>
    </source>
</evidence>
<dbReference type="PANTHER" id="PTHR31733">
    <property type="entry name" value="RIBONUCLEASE KAPPA"/>
    <property type="match status" value="1"/>
</dbReference>
<name>A0A8C7TYS8_ONCMY</name>
<keyword evidence="5 6" id="KW-0472">Membrane</keyword>
<reference evidence="7" key="3">
    <citation type="submission" date="2025-09" db="UniProtKB">
        <authorList>
            <consortium name="Ensembl"/>
        </authorList>
    </citation>
    <scope>IDENTIFICATION</scope>
</reference>
<evidence type="ECO:0000313" key="7">
    <source>
        <dbReference type="Ensembl" id="ENSOMYP00000090488.2"/>
    </source>
</evidence>
<organism evidence="7 8">
    <name type="scientific">Oncorhynchus mykiss</name>
    <name type="common">Rainbow trout</name>
    <name type="synonym">Salmo gairdneri</name>
    <dbReference type="NCBI Taxonomy" id="8022"/>
    <lineage>
        <taxon>Eukaryota</taxon>
        <taxon>Metazoa</taxon>
        <taxon>Chordata</taxon>
        <taxon>Craniata</taxon>
        <taxon>Vertebrata</taxon>
        <taxon>Euteleostomi</taxon>
        <taxon>Actinopterygii</taxon>
        <taxon>Neopterygii</taxon>
        <taxon>Teleostei</taxon>
        <taxon>Protacanthopterygii</taxon>
        <taxon>Salmoniformes</taxon>
        <taxon>Salmonidae</taxon>
        <taxon>Salmoninae</taxon>
        <taxon>Oncorhynchus</taxon>
    </lineage>
</organism>
<dbReference type="Ensembl" id="ENSOMYT00000098521.2">
    <property type="protein sequence ID" value="ENSOMYP00000090488.2"/>
    <property type="gene ID" value="ENSOMYG00000041687.2"/>
</dbReference>
<sequence length="104" mass="11493">NRDCVICGSVGAVCKLEWAMLGIFFTTHSAVLIEDVPFNEEDMHNDQNPPHIIYDLYNQVGYNCFIAVCLYVVLSLLSCRVLSHLKKISSPAPAGGLLVGRHCK</sequence>
<keyword evidence="4 6" id="KW-1133">Transmembrane helix</keyword>
<reference evidence="7" key="2">
    <citation type="submission" date="2025-08" db="UniProtKB">
        <authorList>
            <consortium name="Ensembl"/>
        </authorList>
    </citation>
    <scope>IDENTIFICATION</scope>
</reference>
<evidence type="ECO:0000256" key="6">
    <source>
        <dbReference type="SAM" id="Phobius"/>
    </source>
</evidence>
<dbReference type="AlphaFoldDB" id="A0A8C7TYS8"/>
<evidence type="ECO:0000256" key="3">
    <source>
        <dbReference type="ARBA" id="ARBA00022692"/>
    </source>
</evidence>
<evidence type="ECO:0000256" key="4">
    <source>
        <dbReference type="ARBA" id="ARBA00022989"/>
    </source>
</evidence>